<feature type="domain" description="HpcH/HpaI aldolase/citrate lyase" evidence="4">
    <location>
        <begin position="34"/>
        <end position="182"/>
    </location>
</feature>
<dbReference type="AlphaFoldDB" id="A0A974PJD9"/>
<evidence type="ECO:0000313" key="5">
    <source>
        <dbReference type="EMBL" id="QRG04604.1"/>
    </source>
</evidence>
<evidence type="ECO:0000259" key="4">
    <source>
        <dbReference type="Pfam" id="PF03328"/>
    </source>
</evidence>
<accession>A0A974PJD9</accession>
<evidence type="ECO:0000313" key="6">
    <source>
        <dbReference type="Proteomes" id="UP000596427"/>
    </source>
</evidence>
<evidence type="ECO:0000256" key="1">
    <source>
        <dbReference type="ARBA" id="ARBA00005568"/>
    </source>
</evidence>
<dbReference type="InterPro" id="IPR050251">
    <property type="entry name" value="HpcH-HpaI_aldolase"/>
</dbReference>
<keyword evidence="6" id="KW-1185">Reference proteome</keyword>
<dbReference type="KEGG" id="xdi:EZH22_15575"/>
<dbReference type="Pfam" id="PF03328">
    <property type="entry name" value="HpcH_HpaI"/>
    <property type="match status" value="1"/>
</dbReference>
<evidence type="ECO:0000256" key="3">
    <source>
        <dbReference type="ARBA" id="ARBA00023239"/>
    </source>
</evidence>
<organism evidence="5 6">
    <name type="scientific">Xanthobacter dioxanivorans</name>
    <dbReference type="NCBI Taxonomy" id="2528964"/>
    <lineage>
        <taxon>Bacteria</taxon>
        <taxon>Pseudomonadati</taxon>
        <taxon>Pseudomonadota</taxon>
        <taxon>Alphaproteobacteria</taxon>
        <taxon>Hyphomicrobiales</taxon>
        <taxon>Xanthobacteraceae</taxon>
        <taxon>Xanthobacter</taxon>
    </lineage>
</organism>
<keyword evidence="3" id="KW-0456">Lyase</keyword>
<dbReference type="PANTHER" id="PTHR30502">
    <property type="entry name" value="2-KETO-3-DEOXY-L-RHAMNONATE ALDOLASE"/>
    <property type="match status" value="1"/>
</dbReference>
<proteinExistence type="inferred from homology"/>
<dbReference type="SUPFAM" id="SSF51621">
    <property type="entry name" value="Phosphoenolpyruvate/pyruvate domain"/>
    <property type="match status" value="1"/>
</dbReference>
<dbReference type="Proteomes" id="UP000596427">
    <property type="component" value="Chromosome"/>
</dbReference>
<dbReference type="InterPro" id="IPR015813">
    <property type="entry name" value="Pyrv/PenolPyrv_kinase-like_dom"/>
</dbReference>
<comment type="similarity">
    <text evidence="1">Belongs to the HpcH/HpaI aldolase family.</text>
</comment>
<dbReference type="EMBL" id="CP063362">
    <property type="protein sequence ID" value="QRG04604.1"/>
    <property type="molecule type" value="Genomic_DNA"/>
</dbReference>
<dbReference type="GO" id="GO:0005737">
    <property type="term" value="C:cytoplasm"/>
    <property type="evidence" value="ECO:0007669"/>
    <property type="project" value="TreeGrafter"/>
</dbReference>
<dbReference type="InterPro" id="IPR040442">
    <property type="entry name" value="Pyrv_kinase-like_dom_sf"/>
</dbReference>
<dbReference type="InterPro" id="IPR005000">
    <property type="entry name" value="Aldolase/citrate-lyase_domain"/>
</dbReference>
<sequence>MITRAGPSPAKAAIRARRPVVAVNAGGVALPAVDALAAAGADCLFIDCERTAVSVESVPQLARAAQAGGMSAVVRVPTREPAFITRYLDCRVDGIVLPQVEDARACADLVATARAATRGREGDLLLIAQVETVAGHARLEEIAAAPGIDLVLVGPNDLAHSMGFLGDTSRPELVAAVDDIITRLGALGRPFGLPVTPATVAGLTRRGALFLYTTLDALLRPGLAGLKAGAGISHGDHA</sequence>
<gene>
    <name evidence="5" type="ORF">EZH22_15575</name>
</gene>
<dbReference type="GO" id="GO:0046872">
    <property type="term" value="F:metal ion binding"/>
    <property type="evidence" value="ECO:0007669"/>
    <property type="project" value="UniProtKB-KW"/>
</dbReference>
<dbReference type="PANTHER" id="PTHR30502:SF0">
    <property type="entry name" value="PHOSPHOENOLPYRUVATE CARBOXYLASE FAMILY PROTEIN"/>
    <property type="match status" value="1"/>
</dbReference>
<dbReference type="RefSeq" id="WP_203191479.1">
    <property type="nucleotide sequence ID" value="NZ_CP063362.1"/>
</dbReference>
<name>A0A974PJD9_9HYPH</name>
<evidence type="ECO:0000256" key="2">
    <source>
        <dbReference type="ARBA" id="ARBA00022723"/>
    </source>
</evidence>
<keyword evidence="2" id="KW-0479">Metal-binding</keyword>
<protein>
    <recommendedName>
        <fullName evidence="4">HpcH/HpaI aldolase/citrate lyase domain-containing protein</fullName>
    </recommendedName>
</protein>
<dbReference type="Gene3D" id="3.20.20.60">
    <property type="entry name" value="Phosphoenolpyruvate-binding domains"/>
    <property type="match status" value="2"/>
</dbReference>
<dbReference type="GO" id="GO:0016832">
    <property type="term" value="F:aldehyde-lyase activity"/>
    <property type="evidence" value="ECO:0007669"/>
    <property type="project" value="TreeGrafter"/>
</dbReference>
<reference evidence="5 6" key="1">
    <citation type="submission" date="2020-10" db="EMBL/GenBank/DDBJ databases">
        <title>Degradation of 1,4-Dioxane by Xanthobacter sp. YN2, via a Novel Group-2 Soluble Di-Iron Monooxygenase.</title>
        <authorList>
            <person name="Ma F."/>
            <person name="Wang Y."/>
            <person name="Yang J."/>
            <person name="Guo H."/>
            <person name="Su D."/>
            <person name="Yu L."/>
        </authorList>
    </citation>
    <scope>NUCLEOTIDE SEQUENCE [LARGE SCALE GENOMIC DNA]</scope>
    <source>
        <strain evidence="5 6">YN2</strain>
    </source>
</reference>